<accession>A0A9P9ABD5</accession>
<protein>
    <recommendedName>
        <fullName evidence="3">SnoaL-like domain-containing protein</fullName>
    </recommendedName>
</protein>
<comment type="caution">
    <text evidence="1">The sequence shown here is derived from an EMBL/GenBank/DDBJ whole genome shotgun (WGS) entry which is preliminary data.</text>
</comment>
<organism evidence="1 2">
    <name type="scientific">Plectosphaerella plurivora</name>
    <dbReference type="NCBI Taxonomy" id="936078"/>
    <lineage>
        <taxon>Eukaryota</taxon>
        <taxon>Fungi</taxon>
        <taxon>Dikarya</taxon>
        <taxon>Ascomycota</taxon>
        <taxon>Pezizomycotina</taxon>
        <taxon>Sordariomycetes</taxon>
        <taxon>Hypocreomycetidae</taxon>
        <taxon>Glomerellales</taxon>
        <taxon>Plectosphaerellaceae</taxon>
        <taxon>Plectosphaerella</taxon>
    </lineage>
</organism>
<dbReference type="SUPFAM" id="SSF54427">
    <property type="entry name" value="NTF2-like"/>
    <property type="match status" value="1"/>
</dbReference>
<dbReference type="OrthoDB" id="3758478at2759"/>
<dbReference type="Gene3D" id="3.10.450.50">
    <property type="match status" value="1"/>
</dbReference>
<name>A0A9P9ABD5_9PEZI</name>
<proteinExistence type="predicted"/>
<dbReference type="InterPro" id="IPR032710">
    <property type="entry name" value="NTF2-like_dom_sf"/>
</dbReference>
<reference evidence="1" key="1">
    <citation type="journal article" date="2021" name="Nat. Commun.">
        <title>Genetic determinants of endophytism in the Arabidopsis root mycobiome.</title>
        <authorList>
            <person name="Mesny F."/>
            <person name="Miyauchi S."/>
            <person name="Thiergart T."/>
            <person name="Pickel B."/>
            <person name="Atanasova L."/>
            <person name="Karlsson M."/>
            <person name="Huettel B."/>
            <person name="Barry K.W."/>
            <person name="Haridas S."/>
            <person name="Chen C."/>
            <person name="Bauer D."/>
            <person name="Andreopoulos W."/>
            <person name="Pangilinan J."/>
            <person name="LaButti K."/>
            <person name="Riley R."/>
            <person name="Lipzen A."/>
            <person name="Clum A."/>
            <person name="Drula E."/>
            <person name="Henrissat B."/>
            <person name="Kohler A."/>
            <person name="Grigoriev I.V."/>
            <person name="Martin F.M."/>
            <person name="Hacquard S."/>
        </authorList>
    </citation>
    <scope>NUCLEOTIDE SEQUENCE</scope>
    <source>
        <strain evidence="1">MPI-SDFR-AT-0117</strain>
    </source>
</reference>
<dbReference type="AlphaFoldDB" id="A0A9P9ABD5"/>
<dbReference type="Proteomes" id="UP000770015">
    <property type="component" value="Unassembled WGS sequence"/>
</dbReference>
<sequence length="195" mass="21187">MQSVSALLIASTLWPAYKDALFEHTLSPTYQFQTSTMAPSQTLLKTAKAYLTALEGVDAPSLEAVTTDNMTVTLAPASAGLGPSATRAELLGRFEGLKHILSSLHIEIKQIWVNEAANQVTIWTSGGSIFKPEVIGDDDAAEWEYNSENMFLFTMDEGGEKITHLLEWCDSLSVQKMMVLFPKAAERAQLAAGSS</sequence>
<dbReference type="EMBL" id="JAGSXJ010000008">
    <property type="protein sequence ID" value="KAH6688881.1"/>
    <property type="molecule type" value="Genomic_DNA"/>
</dbReference>
<evidence type="ECO:0000313" key="1">
    <source>
        <dbReference type="EMBL" id="KAH6688881.1"/>
    </source>
</evidence>
<keyword evidence="2" id="KW-1185">Reference proteome</keyword>
<evidence type="ECO:0008006" key="3">
    <source>
        <dbReference type="Google" id="ProtNLM"/>
    </source>
</evidence>
<evidence type="ECO:0000313" key="2">
    <source>
        <dbReference type="Proteomes" id="UP000770015"/>
    </source>
</evidence>
<gene>
    <name evidence="1" type="ORF">F5X68DRAFT_204519</name>
</gene>